<evidence type="ECO:0000313" key="2">
    <source>
        <dbReference type="Proteomes" id="UP001174909"/>
    </source>
</evidence>
<evidence type="ECO:0000313" key="1">
    <source>
        <dbReference type="EMBL" id="CAI8021439.1"/>
    </source>
</evidence>
<reference evidence="1" key="1">
    <citation type="submission" date="2023-03" db="EMBL/GenBank/DDBJ databases">
        <authorList>
            <person name="Steffen K."/>
            <person name="Cardenas P."/>
        </authorList>
    </citation>
    <scope>NUCLEOTIDE SEQUENCE</scope>
</reference>
<name>A0AA35S1X7_GEOBA</name>
<sequence length="91" mass="9993">MPSVSVEPFQLGKDARHAPFPSVLAHAHELPSSAASIHWIGEWSIDVMKKARTEIFEPECLQDESMGKNAQTCGLSWVKPGTITPFSKDDS</sequence>
<accession>A0AA35S1X7</accession>
<organism evidence="1 2">
    <name type="scientific">Geodia barretti</name>
    <name type="common">Barrett's horny sponge</name>
    <dbReference type="NCBI Taxonomy" id="519541"/>
    <lineage>
        <taxon>Eukaryota</taxon>
        <taxon>Metazoa</taxon>
        <taxon>Porifera</taxon>
        <taxon>Demospongiae</taxon>
        <taxon>Heteroscleromorpha</taxon>
        <taxon>Tetractinellida</taxon>
        <taxon>Astrophorina</taxon>
        <taxon>Geodiidae</taxon>
        <taxon>Geodia</taxon>
    </lineage>
</organism>
<dbReference type="AlphaFoldDB" id="A0AA35S1X7"/>
<gene>
    <name evidence="1" type="ORF">GBAR_LOCUS12720</name>
</gene>
<dbReference type="EMBL" id="CASHTH010001901">
    <property type="protein sequence ID" value="CAI8021439.1"/>
    <property type="molecule type" value="Genomic_DNA"/>
</dbReference>
<dbReference type="Proteomes" id="UP001174909">
    <property type="component" value="Unassembled WGS sequence"/>
</dbReference>
<proteinExistence type="predicted"/>
<comment type="caution">
    <text evidence="1">The sequence shown here is derived from an EMBL/GenBank/DDBJ whole genome shotgun (WGS) entry which is preliminary data.</text>
</comment>
<protein>
    <submittedName>
        <fullName evidence="1">Uncharacterized protein</fullName>
    </submittedName>
</protein>
<keyword evidence="2" id="KW-1185">Reference proteome</keyword>